<feature type="domain" description="Plastocyanin-like" evidence="9">
    <location>
        <begin position="78"/>
        <end position="181"/>
    </location>
</feature>
<dbReference type="CDD" id="cd13905">
    <property type="entry name" value="CuRO_3_tcLLC2_insect_like"/>
    <property type="match status" value="1"/>
</dbReference>
<keyword evidence="2" id="KW-0479">Metal-binding</keyword>
<feature type="signal peptide" evidence="6">
    <location>
        <begin position="1"/>
        <end position="19"/>
    </location>
</feature>
<dbReference type="RefSeq" id="XP_022304354.1">
    <property type="nucleotide sequence ID" value="XM_022448646.1"/>
</dbReference>
<dbReference type="GO" id="GO:0016491">
    <property type="term" value="F:oxidoreductase activity"/>
    <property type="evidence" value="ECO:0007669"/>
    <property type="project" value="UniProtKB-KW"/>
</dbReference>
<dbReference type="CDD" id="cd13858">
    <property type="entry name" value="CuRO_1_tcLCC2_insect_like"/>
    <property type="match status" value="1"/>
</dbReference>
<evidence type="ECO:0000256" key="6">
    <source>
        <dbReference type="SAM" id="SignalP"/>
    </source>
</evidence>
<dbReference type="InterPro" id="IPR011706">
    <property type="entry name" value="Cu-oxidase_C"/>
</dbReference>
<dbReference type="Gene3D" id="2.60.40.420">
    <property type="entry name" value="Cupredoxins - blue copper proteins"/>
    <property type="match status" value="3"/>
</dbReference>
<evidence type="ECO:0000256" key="2">
    <source>
        <dbReference type="ARBA" id="ARBA00022723"/>
    </source>
</evidence>
<dbReference type="PANTHER" id="PTHR11709:SF394">
    <property type="entry name" value="FI03373P-RELATED"/>
    <property type="match status" value="1"/>
</dbReference>
<dbReference type="PROSITE" id="PS00079">
    <property type="entry name" value="MULTICOPPER_OXIDASE1"/>
    <property type="match status" value="1"/>
</dbReference>
<dbReference type="GeneID" id="111111583"/>
<dbReference type="Proteomes" id="UP000694844">
    <property type="component" value="Chromosome 9"/>
</dbReference>
<feature type="transmembrane region" description="Helical" evidence="5">
    <location>
        <begin position="663"/>
        <end position="685"/>
    </location>
</feature>
<feature type="chain" id="PRO_5034771335" evidence="6">
    <location>
        <begin position="20"/>
        <end position="697"/>
    </location>
</feature>
<dbReference type="InterPro" id="IPR033138">
    <property type="entry name" value="Cu_oxidase_CS"/>
</dbReference>
<feature type="domain" description="Plastocyanin-like" evidence="8">
    <location>
        <begin position="428"/>
        <end position="590"/>
    </location>
</feature>
<dbReference type="AlphaFoldDB" id="A0A8B8BNC2"/>
<keyword evidence="4" id="KW-0186">Copper</keyword>
<name>A0A8B8BNC2_CRAVI</name>
<dbReference type="InterPro" id="IPR011707">
    <property type="entry name" value="Cu-oxidase-like_N"/>
</dbReference>
<dbReference type="PANTHER" id="PTHR11709">
    <property type="entry name" value="MULTI-COPPER OXIDASE"/>
    <property type="match status" value="1"/>
</dbReference>
<feature type="domain" description="Plastocyanin-like" evidence="7">
    <location>
        <begin position="192"/>
        <end position="317"/>
    </location>
</feature>
<protein>
    <submittedName>
        <fullName evidence="11">Laccase-like</fullName>
    </submittedName>
</protein>
<keyword evidence="3" id="KW-0560">Oxidoreductase</keyword>
<dbReference type="InterPro" id="IPR045087">
    <property type="entry name" value="Cu-oxidase_fam"/>
</dbReference>
<dbReference type="SUPFAM" id="SSF49503">
    <property type="entry name" value="Cupredoxins"/>
    <property type="match status" value="3"/>
</dbReference>
<evidence type="ECO:0000256" key="3">
    <source>
        <dbReference type="ARBA" id="ARBA00023002"/>
    </source>
</evidence>
<reference evidence="11" key="1">
    <citation type="submission" date="2025-08" db="UniProtKB">
        <authorList>
            <consortium name="RefSeq"/>
        </authorList>
    </citation>
    <scope>IDENTIFICATION</scope>
    <source>
        <tissue evidence="11">Whole sample</tissue>
    </source>
</reference>
<keyword evidence="5" id="KW-0472">Membrane</keyword>
<dbReference type="OrthoDB" id="2121828at2759"/>
<evidence type="ECO:0000256" key="4">
    <source>
        <dbReference type="ARBA" id="ARBA00023008"/>
    </source>
</evidence>
<organism evidence="10 11">
    <name type="scientific">Crassostrea virginica</name>
    <name type="common">Eastern oyster</name>
    <dbReference type="NCBI Taxonomy" id="6565"/>
    <lineage>
        <taxon>Eukaryota</taxon>
        <taxon>Metazoa</taxon>
        <taxon>Spiralia</taxon>
        <taxon>Lophotrochozoa</taxon>
        <taxon>Mollusca</taxon>
        <taxon>Bivalvia</taxon>
        <taxon>Autobranchia</taxon>
        <taxon>Pteriomorphia</taxon>
        <taxon>Ostreida</taxon>
        <taxon>Ostreoidea</taxon>
        <taxon>Ostreidae</taxon>
        <taxon>Crassostrea</taxon>
    </lineage>
</organism>
<keyword evidence="6" id="KW-0732">Signal</keyword>
<evidence type="ECO:0000313" key="11">
    <source>
        <dbReference type="RefSeq" id="XP_022304354.1"/>
    </source>
</evidence>
<dbReference type="Pfam" id="PF07732">
    <property type="entry name" value="Cu-oxidase_3"/>
    <property type="match status" value="1"/>
</dbReference>
<dbReference type="InterPro" id="IPR001117">
    <property type="entry name" value="Cu-oxidase_2nd"/>
</dbReference>
<keyword evidence="10" id="KW-1185">Reference proteome</keyword>
<sequence>MLRVLWICLVWLHFPIGLSFKCNEKMLHCTTSLFISNSFTMFHRTDGQLFTRDRRLFAVSSGKEVPLQGVITADGWNVTRKLITANGTMPGPDIIVHQNQKITIIVHNHLLSEGITIHWHGIEQFGTPAMDGTPFVTQCPILPGKSFNYTFTPRIGGSYFYHSHSGVQFDMGLFGAFIVLRHRDPIPFERQIILQLYDWNHHIDSEVMFKSKTIPHIEYHSVLINGKGEFQNNTAPLQTFYVDKSERYLFRLIAASLNEYFLFSIPGIRFTVIETDGNEVVPLTVDKILIFNGERFDVELELTNVTEGRYEIFVDMVDGSNLTIKETGSPGHAFLYVTNKMSLPTVSNDSSTDASTLVLNCAFNEYYKKPNWTCLPLSTLNSANHIEQIHITEKRNKRSSYFLNLSFRAFPTLIGASINGRIFVNPSVSSLSQPTEVSTSCPGCNSTNQCFCSYSLDLETGTEVVFIFLNLDDLNFHYIHPMHIHGHKFQILKESKTTIDASGHVTPTTDVICDENPCKNIFKWTNESWNDYRNIPGINIENGVYKDTVAVPAGGYVIARIWATNPGVWLLHCHRSLHLAIGMAVMLNESYENVQVPSDLPLCRSFLNKEPESLPLRTTSNVPCDSATDISTKAVTTDKIQADTSVSSEKESSMFGSGGDTTALAIIIILCIVVCILSALLFFIIHQMRKTKSRDLY</sequence>
<gene>
    <name evidence="11" type="primary">LOC111111583</name>
</gene>
<dbReference type="KEGG" id="cvn:111111583"/>
<proteinExistence type="inferred from homology"/>
<keyword evidence="5" id="KW-1133">Transmembrane helix</keyword>
<dbReference type="InterPro" id="IPR002355">
    <property type="entry name" value="Cu_oxidase_Cu_BS"/>
</dbReference>
<keyword evidence="5" id="KW-0812">Transmembrane</keyword>
<evidence type="ECO:0000256" key="1">
    <source>
        <dbReference type="ARBA" id="ARBA00010609"/>
    </source>
</evidence>
<evidence type="ECO:0000259" key="9">
    <source>
        <dbReference type="Pfam" id="PF07732"/>
    </source>
</evidence>
<evidence type="ECO:0000313" key="10">
    <source>
        <dbReference type="Proteomes" id="UP000694844"/>
    </source>
</evidence>
<dbReference type="Pfam" id="PF00394">
    <property type="entry name" value="Cu-oxidase"/>
    <property type="match status" value="1"/>
</dbReference>
<evidence type="ECO:0000256" key="5">
    <source>
        <dbReference type="SAM" id="Phobius"/>
    </source>
</evidence>
<evidence type="ECO:0000259" key="8">
    <source>
        <dbReference type="Pfam" id="PF07731"/>
    </source>
</evidence>
<dbReference type="PROSITE" id="PS00080">
    <property type="entry name" value="MULTICOPPER_OXIDASE2"/>
    <property type="match status" value="1"/>
</dbReference>
<accession>A0A8B8BNC2</accession>
<evidence type="ECO:0000259" key="7">
    <source>
        <dbReference type="Pfam" id="PF00394"/>
    </source>
</evidence>
<dbReference type="Pfam" id="PF07731">
    <property type="entry name" value="Cu-oxidase_2"/>
    <property type="match status" value="1"/>
</dbReference>
<dbReference type="InterPro" id="IPR008972">
    <property type="entry name" value="Cupredoxin"/>
</dbReference>
<comment type="similarity">
    <text evidence="1">Belongs to the multicopper oxidase family.</text>
</comment>
<dbReference type="GO" id="GO:0005507">
    <property type="term" value="F:copper ion binding"/>
    <property type="evidence" value="ECO:0007669"/>
    <property type="project" value="InterPro"/>
</dbReference>